<keyword evidence="2" id="KW-1185">Reference proteome</keyword>
<gene>
    <name evidence="1" type="ORF">FB561_1669</name>
</gene>
<accession>A0A561BNX8</accession>
<name>A0A561BNX8_9ACTN</name>
<dbReference type="Proteomes" id="UP000318380">
    <property type="component" value="Unassembled WGS sequence"/>
</dbReference>
<sequence length="55" mass="5815">MVITGGPDGFEPAVRYRDRSADVTVASTSSGSAMRTDLAVEGLRKEMAPHPVPQV</sequence>
<proteinExistence type="predicted"/>
<dbReference type="AlphaFoldDB" id="A0A561BNX8"/>
<reference evidence="1 2" key="1">
    <citation type="submission" date="2019-06" db="EMBL/GenBank/DDBJ databases">
        <title>Sequencing the genomes of 1000 actinobacteria strains.</title>
        <authorList>
            <person name="Klenk H.-P."/>
        </authorList>
    </citation>
    <scope>NUCLEOTIDE SEQUENCE [LARGE SCALE GENOMIC DNA]</scope>
    <source>
        <strain evidence="1 2">DSM 24683</strain>
    </source>
</reference>
<evidence type="ECO:0000313" key="2">
    <source>
        <dbReference type="Proteomes" id="UP000318380"/>
    </source>
</evidence>
<organism evidence="1 2">
    <name type="scientific">Kribbella amoyensis</name>
    <dbReference type="NCBI Taxonomy" id="996641"/>
    <lineage>
        <taxon>Bacteria</taxon>
        <taxon>Bacillati</taxon>
        <taxon>Actinomycetota</taxon>
        <taxon>Actinomycetes</taxon>
        <taxon>Propionibacteriales</taxon>
        <taxon>Kribbellaceae</taxon>
        <taxon>Kribbella</taxon>
    </lineage>
</organism>
<evidence type="ECO:0000313" key="1">
    <source>
        <dbReference type="EMBL" id="TWD80586.1"/>
    </source>
</evidence>
<comment type="caution">
    <text evidence="1">The sequence shown here is derived from an EMBL/GenBank/DDBJ whole genome shotgun (WGS) entry which is preliminary data.</text>
</comment>
<dbReference type="EMBL" id="VIVK01000001">
    <property type="protein sequence ID" value="TWD80586.1"/>
    <property type="molecule type" value="Genomic_DNA"/>
</dbReference>
<protein>
    <submittedName>
        <fullName evidence="1">Uncharacterized protein</fullName>
    </submittedName>
</protein>